<evidence type="ECO:0000256" key="4">
    <source>
        <dbReference type="ARBA" id="ARBA00022833"/>
    </source>
</evidence>
<feature type="transmembrane region" description="Helical" evidence="7">
    <location>
        <begin position="285"/>
        <end position="308"/>
    </location>
</feature>
<accession>A0A1E7DIZ7</accession>
<dbReference type="PANTHER" id="PTHR34978:SF3">
    <property type="entry name" value="SLR0241 PROTEIN"/>
    <property type="match status" value="1"/>
</dbReference>
<dbReference type="Gene3D" id="3.30.2010.10">
    <property type="entry name" value="Metalloproteases ('zincins'), catalytic domain"/>
    <property type="match status" value="1"/>
</dbReference>
<gene>
    <name evidence="9" type="ORF">BFV95_0275</name>
</gene>
<name>A0A1E7DIZ7_ALTMA</name>
<evidence type="ECO:0000256" key="1">
    <source>
        <dbReference type="ARBA" id="ARBA00022670"/>
    </source>
</evidence>
<evidence type="ECO:0000313" key="9">
    <source>
        <dbReference type="EMBL" id="OES37652.1"/>
    </source>
</evidence>
<feature type="transmembrane region" description="Helical" evidence="7">
    <location>
        <begin position="89"/>
        <end position="109"/>
    </location>
</feature>
<feature type="transmembrane region" description="Helical" evidence="7">
    <location>
        <begin position="6"/>
        <end position="31"/>
    </location>
</feature>
<evidence type="ECO:0000259" key="8">
    <source>
        <dbReference type="Pfam" id="PF01435"/>
    </source>
</evidence>
<keyword evidence="7" id="KW-1133">Transmembrane helix</keyword>
<feature type="domain" description="Peptidase M48" evidence="8">
    <location>
        <begin position="136"/>
        <end position="212"/>
    </location>
</feature>
<dbReference type="Proteomes" id="UP000095392">
    <property type="component" value="Unassembled WGS sequence"/>
</dbReference>
<keyword evidence="7" id="KW-0472">Membrane</keyword>
<dbReference type="AlphaFoldDB" id="A0A1E7DIZ7"/>
<keyword evidence="2" id="KW-0479">Metal-binding</keyword>
<keyword evidence="4 6" id="KW-0862">Zinc</keyword>
<organism evidence="9 10">
    <name type="scientific">Alteromonas macleodii</name>
    <name type="common">Pseudoalteromonas macleodii</name>
    <dbReference type="NCBI Taxonomy" id="28108"/>
    <lineage>
        <taxon>Bacteria</taxon>
        <taxon>Pseudomonadati</taxon>
        <taxon>Pseudomonadota</taxon>
        <taxon>Gammaproteobacteria</taxon>
        <taxon>Alteromonadales</taxon>
        <taxon>Alteromonadaceae</taxon>
        <taxon>Alteromonas/Salinimonas group</taxon>
        <taxon>Alteromonas</taxon>
    </lineage>
</organism>
<evidence type="ECO:0000256" key="6">
    <source>
        <dbReference type="RuleBase" id="RU003983"/>
    </source>
</evidence>
<evidence type="ECO:0000313" key="10">
    <source>
        <dbReference type="Proteomes" id="UP000095392"/>
    </source>
</evidence>
<dbReference type="EMBL" id="MIPY01000004">
    <property type="protein sequence ID" value="OES37652.1"/>
    <property type="molecule type" value="Genomic_DNA"/>
</dbReference>
<dbReference type="GO" id="GO:0046872">
    <property type="term" value="F:metal ion binding"/>
    <property type="evidence" value="ECO:0007669"/>
    <property type="project" value="UniProtKB-KW"/>
</dbReference>
<comment type="caution">
    <text evidence="9">The sequence shown here is derived from an EMBL/GenBank/DDBJ whole genome shotgun (WGS) entry which is preliminary data.</text>
</comment>
<keyword evidence="5 6" id="KW-0482">Metalloprotease</keyword>
<sequence length="314" mass="35846">MTIFFNLLAIFTIAFAITNLVVSIGVSLLGQKLTSVQLKPRKALLWFCVSMPWIMSILVCLYLLDIYVYSSIFETKQYAHWHHISDFNWFSWHAVTIILLLSYMMFVLTSKTRQLWLHRQEVSLLTCLSKNLSRGVYEVEIPKFAAFTSGIRSKKCFITTGLLNEVTPEELDVILKHERAHVVNNDPLKKWLFSILVSFYFAPVARLLTLQMVLAMEQDADNAVLEEGIDRIFVASTLIKVAKLNAQEDILKSSALVVNFGADVLEQRIYFLLGRLQLSPINKTVAFSFAIALFFLCMTSLDGVHHLIETVFSH</sequence>
<dbReference type="Pfam" id="PF01435">
    <property type="entry name" value="Peptidase_M48"/>
    <property type="match status" value="1"/>
</dbReference>
<dbReference type="RefSeq" id="WP_012516824.1">
    <property type="nucleotide sequence ID" value="NZ_CP046140.1"/>
</dbReference>
<dbReference type="InterPro" id="IPR052173">
    <property type="entry name" value="Beta-lactam_resp_regulator"/>
</dbReference>
<protein>
    <submittedName>
        <fullName evidence="9">BlaR1 peptidase M56 family protein</fullName>
    </submittedName>
</protein>
<comment type="cofactor">
    <cofactor evidence="6">
        <name>Zn(2+)</name>
        <dbReference type="ChEBI" id="CHEBI:29105"/>
    </cofactor>
    <text evidence="6">Binds 1 zinc ion per subunit.</text>
</comment>
<keyword evidence="7" id="KW-0812">Transmembrane</keyword>
<evidence type="ECO:0000256" key="7">
    <source>
        <dbReference type="SAM" id="Phobius"/>
    </source>
</evidence>
<keyword evidence="10" id="KW-1185">Reference proteome</keyword>
<proteinExistence type="inferred from homology"/>
<dbReference type="GO" id="GO:0004222">
    <property type="term" value="F:metalloendopeptidase activity"/>
    <property type="evidence" value="ECO:0007669"/>
    <property type="project" value="InterPro"/>
</dbReference>
<dbReference type="InterPro" id="IPR001915">
    <property type="entry name" value="Peptidase_M48"/>
</dbReference>
<keyword evidence="1 6" id="KW-0645">Protease</keyword>
<feature type="transmembrane region" description="Helical" evidence="7">
    <location>
        <begin position="43"/>
        <end position="69"/>
    </location>
</feature>
<dbReference type="PANTHER" id="PTHR34978">
    <property type="entry name" value="POSSIBLE SENSOR-TRANSDUCER PROTEIN BLAR"/>
    <property type="match status" value="1"/>
</dbReference>
<evidence type="ECO:0000256" key="3">
    <source>
        <dbReference type="ARBA" id="ARBA00022801"/>
    </source>
</evidence>
<evidence type="ECO:0000256" key="5">
    <source>
        <dbReference type="ARBA" id="ARBA00023049"/>
    </source>
</evidence>
<dbReference type="GO" id="GO:0006508">
    <property type="term" value="P:proteolysis"/>
    <property type="evidence" value="ECO:0007669"/>
    <property type="project" value="UniProtKB-KW"/>
</dbReference>
<reference evidence="9 10" key="1">
    <citation type="submission" date="2016-09" db="EMBL/GenBank/DDBJ databases">
        <title>Draft Genome Sequence of four Alteromonas macleodii strains isolated from copper coupons and grown long-term at elevated copper levels.</title>
        <authorList>
            <person name="Cusick K."/>
            <person name="Dale J."/>
            <person name="Little B."/>
            <person name="Biffinger J."/>
        </authorList>
    </citation>
    <scope>NUCLEOTIDE SEQUENCE [LARGE SCALE GENOMIC DNA]</scope>
    <source>
        <strain evidence="9 10">KCP01</strain>
    </source>
</reference>
<evidence type="ECO:0000256" key="2">
    <source>
        <dbReference type="ARBA" id="ARBA00022723"/>
    </source>
</evidence>
<keyword evidence="3 6" id="KW-0378">Hydrolase</keyword>
<dbReference type="CDD" id="cd07326">
    <property type="entry name" value="M56_BlaR1_MecR1_like"/>
    <property type="match status" value="1"/>
</dbReference>
<comment type="similarity">
    <text evidence="6">Belongs to the peptidase M48 family.</text>
</comment>